<dbReference type="KEGG" id="dgi:Desgi_3149"/>
<sequence length="59" mass="6463">MTLQPGYLSNRKLKKIKGEDSRVELAKAGDVTILASKQADGNMFTKTTVRTKNGGFYNA</sequence>
<dbReference type="EMBL" id="CP003273">
    <property type="protein sequence ID" value="AGL02506.1"/>
    <property type="molecule type" value="Genomic_DNA"/>
</dbReference>
<evidence type="ECO:0000313" key="1">
    <source>
        <dbReference type="EMBL" id="AGL02506.1"/>
    </source>
</evidence>
<gene>
    <name evidence="1" type="ORF">Desgi_3149</name>
</gene>
<reference evidence="1 2" key="1">
    <citation type="submission" date="2012-01" db="EMBL/GenBank/DDBJ databases">
        <title>Complete sequence of Desulfotomaculum gibsoniae DSM 7213.</title>
        <authorList>
            <consortium name="US DOE Joint Genome Institute"/>
            <person name="Lucas S."/>
            <person name="Han J."/>
            <person name="Lapidus A."/>
            <person name="Cheng J.-F."/>
            <person name="Goodwin L."/>
            <person name="Pitluck S."/>
            <person name="Peters L."/>
            <person name="Ovchinnikova G."/>
            <person name="Teshima H."/>
            <person name="Detter J.C."/>
            <person name="Han C."/>
            <person name="Tapia R."/>
            <person name="Land M."/>
            <person name="Hauser L."/>
            <person name="Kyrpides N."/>
            <person name="Ivanova N."/>
            <person name="Pagani I."/>
            <person name="Parshina S."/>
            <person name="Plugge C."/>
            <person name="Muyzer G."/>
            <person name="Kuever J."/>
            <person name="Ivanova A."/>
            <person name="Nazina T."/>
            <person name="Klenk H.-P."/>
            <person name="Brambilla E."/>
            <person name="Spring S."/>
            <person name="Stams A.F."/>
            <person name="Woyke T."/>
        </authorList>
    </citation>
    <scope>NUCLEOTIDE SEQUENCE [LARGE SCALE GENOMIC DNA]</scope>
    <source>
        <strain evidence="1 2">DSM 7213</strain>
    </source>
</reference>
<dbReference type="AlphaFoldDB" id="R4KSF1"/>
<evidence type="ECO:0000313" key="2">
    <source>
        <dbReference type="Proteomes" id="UP000013520"/>
    </source>
</evidence>
<name>R4KSF1_9FIRM</name>
<dbReference type="Proteomes" id="UP000013520">
    <property type="component" value="Chromosome"/>
</dbReference>
<organism evidence="1 2">
    <name type="scientific">Desulfoscipio gibsoniae DSM 7213</name>
    <dbReference type="NCBI Taxonomy" id="767817"/>
    <lineage>
        <taxon>Bacteria</taxon>
        <taxon>Bacillati</taxon>
        <taxon>Bacillota</taxon>
        <taxon>Clostridia</taxon>
        <taxon>Eubacteriales</taxon>
        <taxon>Desulfallaceae</taxon>
        <taxon>Desulfoscipio</taxon>
    </lineage>
</organism>
<accession>R4KSF1</accession>
<keyword evidence="2" id="KW-1185">Reference proteome</keyword>
<proteinExistence type="predicted"/>
<dbReference type="HOGENOM" id="CLU_2952872_0_0_9"/>
<dbReference type="STRING" id="767817.Desgi_3149"/>
<protein>
    <submittedName>
        <fullName evidence="1">Uncharacterized protein</fullName>
    </submittedName>
</protein>